<evidence type="ECO:0000256" key="1">
    <source>
        <dbReference type="SAM" id="MobiDB-lite"/>
    </source>
</evidence>
<dbReference type="Proteomes" id="UP000619355">
    <property type="component" value="Unassembled WGS sequence"/>
</dbReference>
<reference evidence="3" key="1">
    <citation type="journal article" date="2019" name="Int. J. Syst. Evol. Microbiol.">
        <title>The Global Catalogue of Microorganisms (GCM) 10K type strain sequencing project: providing services to taxonomists for standard genome sequencing and annotation.</title>
        <authorList>
            <consortium name="The Broad Institute Genomics Platform"/>
            <consortium name="The Broad Institute Genome Sequencing Center for Infectious Disease"/>
            <person name="Wu L."/>
            <person name="Ma J."/>
        </authorList>
    </citation>
    <scope>NUCLEOTIDE SEQUENCE [LARGE SCALE GENOMIC DNA]</scope>
    <source>
        <strain evidence="3">JCM 4253</strain>
    </source>
</reference>
<proteinExistence type="predicted"/>
<protein>
    <submittedName>
        <fullName evidence="2">Uncharacterized protein</fullName>
    </submittedName>
</protein>
<evidence type="ECO:0000313" key="2">
    <source>
        <dbReference type="EMBL" id="GHG38276.1"/>
    </source>
</evidence>
<dbReference type="AlphaFoldDB" id="A0A919EVJ3"/>
<keyword evidence="3" id="KW-1185">Reference proteome</keyword>
<feature type="compositionally biased region" description="Low complexity" evidence="1">
    <location>
        <begin position="90"/>
        <end position="105"/>
    </location>
</feature>
<gene>
    <name evidence="2" type="ORF">GCM10018980_10840</name>
</gene>
<comment type="caution">
    <text evidence="2">The sequence shown here is derived from an EMBL/GenBank/DDBJ whole genome shotgun (WGS) entry which is preliminary data.</text>
</comment>
<accession>A0A919EVJ3</accession>
<organism evidence="2 3">
    <name type="scientific">Streptomyces capoamus</name>
    <dbReference type="NCBI Taxonomy" id="68183"/>
    <lineage>
        <taxon>Bacteria</taxon>
        <taxon>Bacillati</taxon>
        <taxon>Actinomycetota</taxon>
        <taxon>Actinomycetes</taxon>
        <taxon>Kitasatosporales</taxon>
        <taxon>Streptomycetaceae</taxon>
        <taxon>Streptomyces</taxon>
    </lineage>
</organism>
<feature type="compositionally biased region" description="Polar residues" evidence="1">
    <location>
        <begin position="57"/>
        <end position="71"/>
    </location>
</feature>
<sequence>MIHADTEVAKDLPRNGPSGTYSQAWMSRADQSFSRHSPKTCSRKSPSATGRPIREGTPTTKPTSASMSSRTDGPKTGSGSPGPLRCPEGRTTSVPETTTVPERPW</sequence>
<feature type="compositionally biased region" description="Polar residues" evidence="1">
    <location>
        <begin position="17"/>
        <end position="35"/>
    </location>
</feature>
<name>A0A919EVJ3_9ACTN</name>
<feature type="compositionally biased region" description="Basic and acidic residues" evidence="1">
    <location>
        <begin position="1"/>
        <end position="13"/>
    </location>
</feature>
<dbReference type="EMBL" id="BNBF01000002">
    <property type="protein sequence ID" value="GHG38276.1"/>
    <property type="molecule type" value="Genomic_DNA"/>
</dbReference>
<evidence type="ECO:0000313" key="3">
    <source>
        <dbReference type="Proteomes" id="UP000619355"/>
    </source>
</evidence>
<feature type="region of interest" description="Disordered" evidence="1">
    <location>
        <begin position="1"/>
        <end position="105"/>
    </location>
</feature>